<feature type="compositionally biased region" description="Basic and acidic residues" evidence="4">
    <location>
        <begin position="421"/>
        <end position="437"/>
    </location>
</feature>
<feature type="compositionally biased region" description="Polar residues" evidence="4">
    <location>
        <begin position="167"/>
        <end position="180"/>
    </location>
</feature>
<dbReference type="Pfam" id="PF03468">
    <property type="entry name" value="XS"/>
    <property type="match status" value="1"/>
</dbReference>
<reference evidence="8 9" key="1">
    <citation type="submission" date="2018-04" db="EMBL/GenBank/DDBJ databases">
        <title>WGS assembly of Panicum hallii var. hallii HAL2.</title>
        <authorList>
            <person name="Lovell J."/>
            <person name="Jenkins J."/>
            <person name="Lowry D."/>
            <person name="Mamidi S."/>
            <person name="Sreedasyam A."/>
            <person name="Weng X."/>
            <person name="Barry K."/>
            <person name="Bonette J."/>
            <person name="Campitelli B."/>
            <person name="Daum C."/>
            <person name="Gordon S."/>
            <person name="Gould B."/>
            <person name="Lipzen A."/>
            <person name="MacQueen A."/>
            <person name="Palacio-Mejia J."/>
            <person name="Plott C."/>
            <person name="Shakirov E."/>
            <person name="Shu S."/>
            <person name="Yoshinaga Y."/>
            <person name="Zane M."/>
            <person name="Rokhsar D."/>
            <person name="Grimwood J."/>
            <person name="Schmutz J."/>
            <person name="Juenger T."/>
        </authorList>
    </citation>
    <scope>NUCLEOTIDE SEQUENCE [LARGE SCALE GENOMIC DNA]</scope>
    <source>
        <strain evidence="9">cv. HAL2</strain>
    </source>
</reference>
<dbReference type="Pfam" id="PF03470">
    <property type="entry name" value="zf-XS"/>
    <property type="match status" value="1"/>
</dbReference>
<keyword evidence="1 3" id="KW-0175">Coiled coil</keyword>
<sequence length="705" mass="81722">MENRKRTDGGWSSRHFDTSTCPSSAALPTRRTHPTGADGQTRGEAAQNPPPRTPHLHRPPSIAGGHCTCPSSLKMGSSSEDDYEISDSEIDEREAEVYERLKSGDIKVKDRGTYSCPFCREKRRKDYSMNNLLQHATGVGSAANRQAKDKATHRALAKYLKDESARSSESQSQPTMLIESQNLGNRDDQFVWPWMGVLVNVPTEWKNGRQVGQSGNQLKEQLSRFCPQKVIPLWNYRGHTGNAIVEFAKDWSGFKNALAFENHFEAEGYGKRDWKLKKYRGSEMFGWVARADDHRCQGPIGDHLRKNGDLKTVGDLENEGTRKTDKLVANLASQIEVKNRHVQELESKCNETTASLDRMMDQREQLLQNYNEEIRKMQQLARRHSLKIIDDNQKLRSELESKMQELDSRSKELDELASQSDYDRRNLQQEKEKNEMKTKHLKMATMEQQKTDENVLKLVEEHKREKQVALQKILKLQQQLDAKQKLELEIQQLQGKLEVMKHMPGEEDSESKKQIKELTEKLQDKYNEMEDMESLNQTLLIKERKSNDELQNARKELIAGFQELSVGRSNIGIKRMGELDLKAFGIACRKRSSKEDAEVKYAMLCSKWEEEIRNPNWHPFRVKVVDGKEMEVLSEEDENLWKLKEEHGEEIYALVTKALVEINEYNPSGRYPVPELWNYKEDRKATLKEAVQHVMKQWRTHKRKR</sequence>
<protein>
    <recommendedName>
        <fullName evidence="10">Factor of DNA methylation 1-5/IDN2 domain-containing protein</fullName>
    </recommendedName>
</protein>
<dbReference type="InterPro" id="IPR038588">
    <property type="entry name" value="XS_domain_sf"/>
</dbReference>
<organism evidence="8 9">
    <name type="scientific">Panicum hallii var. hallii</name>
    <dbReference type="NCBI Taxonomy" id="1504633"/>
    <lineage>
        <taxon>Eukaryota</taxon>
        <taxon>Viridiplantae</taxon>
        <taxon>Streptophyta</taxon>
        <taxon>Embryophyta</taxon>
        <taxon>Tracheophyta</taxon>
        <taxon>Spermatophyta</taxon>
        <taxon>Magnoliopsida</taxon>
        <taxon>Liliopsida</taxon>
        <taxon>Poales</taxon>
        <taxon>Poaceae</taxon>
        <taxon>PACMAD clade</taxon>
        <taxon>Panicoideae</taxon>
        <taxon>Panicodae</taxon>
        <taxon>Paniceae</taxon>
        <taxon>Panicinae</taxon>
        <taxon>Panicum</taxon>
        <taxon>Panicum sect. Panicum</taxon>
    </lineage>
</organism>
<feature type="domain" description="Zinc finger-XS" evidence="7">
    <location>
        <begin position="116"/>
        <end position="157"/>
    </location>
</feature>
<proteinExistence type="predicted"/>
<dbReference type="PANTHER" id="PTHR21596:SF3">
    <property type="entry name" value="FACTOR OF DNA METHYLATION 1-RELATED"/>
    <property type="match status" value="1"/>
</dbReference>
<keyword evidence="9" id="KW-1185">Reference proteome</keyword>
<keyword evidence="2" id="KW-0943">RNA-mediated gene silencing</keyword>
<feature type="domain" description="Factor of DNA methylation 1-5/IDN2" evidence="6">
    <location>
        <begin position="574"/>
        <end position="704"/>
    </location>
</feature>
<dbReference type="AlphaFoldDB" id="A0A2T7DQJ8"/>
<evidence type="ECO:0000313" key="8">
    <source>
        <dbReference type="EMBL" id="PUZ57836.1"/>
    </source>
</evidence>
<dbReference type="InterPro" id="IPR005380">
    <property type="entry name" value="XS_domain"/>
</dbReference>
<dbReference type="InterPro" id="IPR045177">
    <property type="entry name" value="FDM1-5/IDN2"/>
</dbReference>
<dbReference type="OrthoDB" id="1892195at2759"/>
<feature type="compositionally biased region" description="Acidic residues" evidence="4">
    <location>
        <begin position="79"/>
        <end position="91"/>
    </location>
</feature>
<evidence type="ECO:0000256" key="1">
    <source>
        <dbReference type="ARBA" id="ARBA00023054"/>
    </source>
</evidence>
<dbReference type="Proteomes" id="UP000244336">
    <property type="component" value="Chromosome 5"/>
</dbReference>
<evidence type="ECO:0000259" key="6">
    <source>
        <dbReference type="Pfam" id="PF03469"/>
    </source>
</evidence>
<dbReference type="CDD" id="cd12266">
    <property type="entry name" value="RRM_like_XS"/>
    <property type="match status" value="1"/>
</dbReference>
<gene>
    <name evidence="8" type="ORF">GQ55_5G461300</name>
</gene>
<dbReference type="InterPro" id="IPR005381">
    <property type="entry name" value="Znf-XS_domain"/>
</dbReference>
<evidence type="ECO:0000259" key="7">
    <source>
        <dbReference type="Pfam" id="PF03470"/>
    </source>
</evidence>
<dbReference type="Gene3D" id="3.30.70.2890">
    <property type="entry name" value="XS domain"/>
    <property type="match status" value="1"/>
</dbReference>
<evidence type="ECO:0000256" key="3">
    <source>
        <dbReference type="SAM" id="Coils"/>
    </source>
</evidence>
<evidence type="ECO:0000259" key="5">
    <source>
        <dbReference type="Pfam" id="PF03468"/>
    </source>
</evidence>
<evidence type="ECO:0000256" key="4">
    <source>
        <dbReference type="SAM" id="MobiDB-lite"/>
    </source>
</evidence>
<dbReference type="PANTHER" id="PTHR21596">
    <property type="entry name" value="RIBONUCLEASE P SUBUNIT P38"/>
    <property type="match status" value="1"/>
</dbReference>
<feature type="coiled-coil region" evidence="3">
    <location>
        <begin position="459"/>
        <end position="556"/>
    </location>
</feature>
<accession>A0A2T7DQJ8</accession>
<dbReference type="Pfam" id="PF03469">
    <property type="entry name" value="XH"/>
    <property type="match status" value="1"/>
</dbReference>
<evidence type="ECO:0008006" key="10">
    <source>
        <dbReference type="Google" id="ProtNLM"/>
    </source>
</evidence>
<evidence type="ECO:0000256" key="2">
    <source>
        <dbReference type="ARBA" id="ARBA00023158"/>
    </source>
</evidence>
<dbReference type="GO" id="GO:0080188">
    <property type="term" value="P:gene silencing by siRNA-directed DNA methylation"/>
    <property type="evidence" value="ECO:0007669"/>
    <property type="project" value="InterPro"/>
</dbReference>
<feature type="region of interest" description="Disordered" evidence="4">
    <location>
        <begin position="161"/>
        <end position="180"/>
    </location>
</feature>
<feature type="region of interest" description="Disordered" evidence="4">
    <location>
        <begin position="1"/>
        <end position="91"/>
    </location>
</feature>
<dbReference type="InterPro" id="IPR005379">
    <property type="entry name" value="FDM1-5/IDN2_XH"/>
</dbReference>
<dbReference type="STRING" id="1504633.A0A2T7DQJ8"/>
<name>A0A2T7DQJ8_9POAL</name>
<feature type="region of interest" description="Disordered" evidence="4">
    <location>
        <begin position="409"/>
        <end position="437"/>
    </location>
</feature>
<evidence type="ECO:0000313" key="9">
    <source>
        <dbReference type="Proteomes" id="UP000244336"/>
    </source>
</evidence>
<dbReference type="EMBL" id="CM009753">
    <property type="protein sequence ID" value="PUZ57836.1"/>
    <property type="molecule type" value="Genomic_DNA"/>
</dbReference>
<dbReference type="Gramene" id="PUZ57836">
    <property type="protein sequence ID" value="PUZ57836"/>
    <property type="gene ID" value="GQ55_5G461300"/>
</dbReference>
<feature type="domain" description="XS" evidence="5">
    <location>
        <begin position="187"/>
        <end position="295"/>
    </location>
</feature>